<evidence type="ECO:0000313" key="1">
    <source>
        <dbReference type="EMBL" id="EGP83716.1"/>
    </source>
</evidence>
<dbReference type="Proteomes" id="UP000008062">
    <property type="component" value="Chromosome 11"/>
</dbReference>
<dbReference type="EMBL" id="CM001206">
    <property type="protein sequence ID" value="EGP83716.1"/>
    <property type="molecule type" value="Genomic_DNA"/>
</dbReference>
<protein>
    <submittedName>
        <fullName evidence="1">Uncharacterized protein</fullName>
    </submittedName>
</protein>
<reference evidence="1 2" key="1">
    <citation type="journal article" date="2011" name="PLoS Genet.">
        <title>Finished genome of the fungal wheat pathogen Mycosphaerella graminicola reveals dispensome structure, chromosome plasticity, and stealth pathogenesis.</title>
        <authorList>
            <person name="Goodwin S.B."/>
            <person name="Ben M'barek S."/>
            <person name="Dhillon B."/>
            <person name="Wittenberg A.H.J."/>
            <person name="Crane C.F."/>
            <person name="Hane J.K."/>
            <person name="Foster A.J."/>
            <person name="Van der Lee T.A.J."/>
            <person name="Grimwood J."/>
            <person name="Aerts A."/>
            <person name="Antoniw J."/>
            <person name="Bailey A."/>
            <person name="Bluhm B."/>
            <person name="Bowler J."/>
            <person name="Bristow J."/>
            <person name="van der Burgt A."/>
            <person name="Canto-Canche B."/>
            <person name="Churchill A.C.L."/>
            <person name="Conde-Ferraez L."/>
            <person name="Cools H.J."/>
            <person name="Coutinho P.M."/>
            <person name="Csukai M."/>
            <person name="Dehal P."/>
            <person name="De Wit P."/>
            <person name="Donzelli B."/>
            <person name="van de Geest H.C."/>
            <person name="van Ham R.C.H.J."/>
            <person name="Hammond-Kosack K.E."/>
            <person name="Henrissat B."/>
            <person name="Kilian A."/>
            <person name="Kobayashi A.K."/>
            <person name="Koopmann E."/>
            <person name="Kourmpetis Y."/>
            <person name="Kuzniar A."/>
            <person name="Lindquist E."/>
            <person name="Lombard V."/>
            <person name="Maliepaard C."/>
            <person name="Martins N."/>
            <person name="Mehrabi R."/>
            <person name="Nap J.P.H."/>
            <person name="Ponomarenko A."/>
            <person name="Rudd J.J."/>
            <person name="Salamov A."/>
            <person name="Schmutz J."/>
            <person name="Schouten H.J."/>
            <person name="Shapiro H."/>
            <person name="Stergiopoulos I."/>
            <person name="Torriani S.F.F."/>
            <person name="Tu H."/>
            <person name="de Vries R.P."/>
            <person name="Waalwijk C."/>
            <person name="Ware S.B."/>
            <person name="Wiebenga A."/>
            <person name="Zwiers L.-H."/>
            <person name="Oliver R.P."/>
            <person name="Grigoriev I.V."/>
            <person name="Kema G.H.J."/>
        </authorList>
    </citation>
    <scope>NUCLEOTIDE SEQUENCE [LARGE SCALE GENOMIC DNA]</scope>
    <source>
        <strain evidence="2">CBS 115943 / IPO323</strain>
    </source>
</reference>
<dbReference type="GeneID" id="13396089"/>
<dbReference type="HOGENOM" id="CLU_2575688_0_0_1"/>
<dbReference type="InParanoid" id="F9XME1"/>
<dbReference type="RefSeq" id="XP_003848740.1">
    <property type="nucleotide sequence ID" value="XM_003848692.1"/>
</dbReference>
<organism evidence="1 2">
    <name type="scientific">Zymoseptoria tritici (strain CBS 115943 / IPO323)</name>
    <name type="common">Speckled leaf blotch fungus</name>
    <name type="synonym">Septoria tritici</name>
    <dbReference type="NCBI Taxonomy" id="336722"/>
    <lineage>
        <taxon>Eukaryota</taxon>
        <taxon>Fungi</taxon>
        <taxon>Dikarya</taxon>
        <taxon>Ascomycota</taxon>
        <taxon>Pezizomycotina</taxon>
        <taxon>Dothideomycetes</taxon>
        <taxon>Dothideomycetidae</taxon>
        <taxon>Mycosphaerellales</taxon>
        <taxon>Mycosphaerellaceae</taxon>
        <taxon>Zymoseptoria</taxon>
    </lineage>
</organism>
<gene>
    <name evidence="1" type="ORF">MYCGRDRAFT_106029</name>
</gene>
<keyword evidence="2" id="KW-1185">Reference proteome</keyword>
<proteinExistence type="predicted"/>
<dbReference type="KEGG" id="ztr:MYCGRDRAFT_106029"/>
<sequence>MRYASGLNLWCLPSTVIVHRTWQHDQRLRTWTLILAKKCPIRNVRYSGAVARDNANLTALAEHCRRLLHFGRALRKARTAM</sequence>
<dbReference type="AlphaFoldDB" id="F9XME1"/>
<evidence type="ECO:0000313" key="2">
    <source>
        <dbReference type="Proteomes" id="UP000008062"/>
    </source>
</evidence>
<name>F9XME1_ZYMTI</name>
<accession>F9XME1</accession>